<dbReference type="Gene3D" id="1.20.1280.50">
    <property type="match status" value="1"/>
</dbReference>
<dbReference type="PANTHER" id="PTHR31672">
    <property type="entry name" value="BNACNNG10540D PROTEIN"/>
    <property type="match status" value="1"/>
</dbReference>
<dbReference type="Pfam" id="PF08268">
    <property type="entry name" value="FBA_3"/>
    <property type="match status" value="1"/>
</dbReference>
<protein>
    <recommendedName>
        <fullName evidence="2">F-box domain-containing protein</fullName>
    </recommendedName>
</protein>
<evidence type="ECO:0000259" key="2">
    <source>
        <dbReference type="PROSITE" id="PS50181"/>
    </source>
</evidence>
<dbReference type="SMART" id="SM00256">
    <property type="entry name" value="FBOX"/>
    <property type="match status" value="1"/>
</dbReference>
<gene>
    <name evidence="3" type="ORF">L1049_024555</name>
</gene>
<evidence type="ECO:0000313" key="3">
    <source>
        <dbReference type="EMBL" id="KAK9285364.1"/>
    </source>
</evidence>
<feature type="compositionally biased region" description="Basic and acidic residues" evidence="1">
    <location>
        <begin position="33"/>
        <end position="46"/>
    </location>
</feature>
<dbReference type="InterPro" id="IPR017451">
    <property type="entry name" value="F-box-assoc_interact_dom"/>
</dbReference>
<feature type="region of interest" description="Disordered" evidence="1">
    <location>
        <begin position="18"/>
        <end position="51"/>
    </location>
</feature>
<dbReference type="InterPro" id="IPR036047">
    <property type="entry name" value="F-box-like_dom_sf"/>
</dbReference>
<comment type="caution">
    <text evidence="3">The sequence shown here is derived from an EMBL/GenBank/DDBJ whole genome shotgun (WGS) entry which is preliminary data.</text>
</comment>
<dbReference type="Proteomes" id="UP001415857">
    <property type="component" value="Unassembled WGS sequence"/>
</dbReference>
<dbReference type="NCBIfam" id="TIGR01640">
    <property type="entry name" value="F_box_assoc_1"/>
    <property type="match status" value="1"/>
</dbReference>
<dbReference type="Pfam" id="PF00646">
    <property type="entry name" value="F-box"/>
    <property type="match status" value="1"/>
</dbReference>
<evidence type="ECO:0000313" key="4">
    <source>
        <dbReference type="Proteomes" id="UP001415857"/>
    </source>
</evidence>
<evidence type="ECO:0000256" key="1">
    <source>
        <dbReference type="SAM" id="MobiDB-lite"/>
    </source>
</evidence>
<dbReference type="SUPFAM" id="SSF50965">
    <property type="entry name" value="Galactose oxidase, central domain"/>
    <property type="match status" value="1"/>
</dbReference>
<dbReference type="PROSITE" id="PS50181">
    <property type="entry name" value="FBOX"/>
    <property type="match status" value="1"/>
</dbReference>
<dbReference type="CDD" id="cd22157">
    <property type="entry name" value="F-box_AtFBW1-like"/>
    <property type="match status" value="1"/>
</dbReference>
<keyword evidence="4" id="KW-1185">Reference proteome</keyword>
<dbReference type="SUPFAM" id="SSF81383">
    <property type="entry name" value="F-box domain"/>
    <property type="match status" value="1"/>
</dbReference>
<feature type="domain" description="F-box" evidence="2">
    <location>
        <begin position="50"/>
        <end position="100"/>
    </location>
</feature>
<dbReference type="PANTHER" id="PTHR31672:SF13">
    <property type="entry name" value="F-BOX PROTEIN CPR30-LIKE"/>
    <property type="match status" value="1"/>
</dbReference>
<accession>A0AAP0S1Q7</accession>
<dbReference type="InterPro" id="IPR011043">
    <property type="entry name" value="Gal_Oxase/kelch_b-propeller"/>
</dbReference>
<dbReference type="EMBL" id="JBBPBK010000005">
    <property type="protein sequence ID" value="KAK9285364.1"/>
    <property type="molecule type" value="Genomic_DNA"/>
</dbReference>
<sequence length="400" mass="45018">MAMEKGRFHSMLESLMQQHEEENSNNTRAMATSDKESNMTEEKTGASDEEDRISKLPHHVVMDIFCKLPIKSLMYCRCVCKAWRDLVLDPCFATQHLTTRPPTTILTLQCDGERKRNIYMVEPEACDLDAITKVKIPNLGIQIVGSCNGLLCLCAEQNSHHCFYILNPFTGECMTLPKIKTVPKRTSVSGFGFSSKTNQYKVIRISCRWDPGSCSKKAEAEIYTVGSGGSWREIDYAPDCYFLGGYAIFLNGALYWIVEGGSDEHLLELVCAFDIGNEQFLKIPLPVSYFSEQHGFWTNIGVLEGRLYVCGAYSGVEIWVMNDNGVEESWTKEVVLQNVRVQPFSQHSWAQLIGHSEGTLFFCGCERRSRIDVFPLIASFLSLDDILMGASSEVLNVHSM</sequence>
<dbReference type="InterPro" id="IPR050796">
    <property type="entry name" value="SCF_F-box_component"/>
</dbReference>
<proteinExistence type="predicted"/>
<dbReference type="InterPro" id="IPR001810">
    <property type="entry name" value="F-box_dom"/>
</dbReference>
<dbReference type="InterPro" id="IPR013187">
    <property type="entry name" value="F-box-assoc_dom_typ3"/>
</dbReference>
<dbReference type="AlphaFoldDB" id="A0AAP0S1Q7"/>
<name>A0AAP0S1Q7_LIQFO</name>
<organism evidence="3 4">
    <name type="scientific">Liquidambar formosana</name>
    <name type="common">Formosan gum</name>
    <dbReference type="NCBI Taxonomy" id="63359"/>
    <lineage>
        <taxon>Eukaryota</taxon>
        <taxon>Viridiplantae</taxon>
        <taxon>Streptophyta</taxon>
        <taxon>Embryophyta</taxon>
        <taxon>Tracheophyta</taxon>
        <taxon>Spermatophyta</taxon>
        <taxon>Magnoliopsida</taxon>
        <taxon>eudicotyledons</taxon>
        <taxon>Gunneridae</taxon>
        <taxon>Pentapetalae</taxon>
        <taxon>Saxifragales</taxon>
        <taxon>Altingiaceae</taxon>
        <taxon>Liquidambar</taxon>
    </lineage>
</organism>
<reference evidence="3 4" key="1">
    <citation type="journal article" date="2024" name="Plant J.">
        <title>Genome sequences and population genomics reveal climatic adaptation and genomic divergence between two closely related sweetgum species.</title>
        <authorList>
            <person name="Xu W.Q."/>
            <person name="Ren C.Q."/>
            <person name="Zhang X.Y."/>
            <person name="Comes H.P."/>
            <person name="Liu X.H."/>
            <person name="Li Y.G."/>
            <person name="Kettle C.J."/>
            <person name="Jalonen R."/>
            <person name="Gaisberger H."/>
            <person name="Ma Y.Z."/>
            <person name="Qiu Y.X."/>
        </authorList>
    </citation>
    <scope>NUCLEOTIDE SEQUENCE [LARGE SCALE GENOMIC DNA]</scope>
    <source>
        <strain evidence="3">Hangzhou</strain>
    </source>
</reference>